<gene>
    <name evidence="2" type="ORF">HHL21_06805</name>
</gene>
<name>A0A848HQC2_9BURK</name>
<comment type="caution">
    <text evidence="2">The sequence shown here is derived from an EMBL/GenBank/DDBJ whole genome shotgun (WGS) entry which is preliminary data.</text>
</comment>
<keyword evidence="1" id="KW-0472">Membrane</keyword>
<sequence length="110" mass="11673">MKTEPSNRTAALAGLWTSLGVLPFAAWSGTGAFSSGLVENVAWLAVAAVFIIMPAVYFVVGREARAFGRNWVDDPAERAKYMAMLARMGIWIVTAAAAGSLLLLAQKNLG</sequence>
<dbReference type="Proteomes" id="UP000583752">
    <property type="component" value="Unassembled WGS sequence"/>
</dbReference>
<reference evidence="2 3" key="1">
    <citation type="submission" date="2020-04" db="EMBL/GenBank/DDBJ databases">
        <title>Massilia sp. RP-1-19 isolated from soil.</title>
        <authorList>
            <person name="Dahal R.H."/>
        </authorList>
    </citation>
    <scope>NUCLEOTIDE SEQUENCE [LARGE SCALE GENOMIC DNA]</scope>
    <source>
        <strain evidence="2 3">RP-1-19</strain>
    </source>
</reference>
<evidence type="ECO:0000313" key="3">
    <source>
        <dbReference type="Proteomes" id="UP000583752"/>
    </source>
</evidence>
<keyword evidence="1" id="KW-0812">Transmembrane</keyword>
<accession>A0A848HQC2</accession>
<feature type="transmembrane region" description="Helical" evidence="1">
    <location>
        <begin position="81"/>
        <end position="105"/>
    </location>
</feature>
<protein>
    <submittedName>
        <fullName evidence="2">Uncharacterized protein</fullName>
    </submittedName>
</protein>
<evidence type="ECO:0000256" key="1">
    <source>
        <dbReference type="SAM" id="Phobius"/>
    </source>
</evidence>
<keyword evidence="3" id="KW-1185">Reference proteome</keyword>
<keyword evidence="1" id="KW-1133">Transmembrane helix</keyword>
<evidence type="ECO:0000313" key="2">
    <source>
        <dbReference type="EMBL" id="NML60798.1"/>
    </source>
</evidence>
<feature type="transmembrane region" description="Helical" evidence="1">
    <location>
        <begin position="41"/>
        <end position="60"/>
    </location>
</feature>
<dbReference type="AlphaFoldDB" id="A0A848HQC2"/>
<proteinExistence type="predicted"/>
<dbReference type="RefSeq" id="WP_169464515.1">
    <property type="nucleotide sequence ID" value="NZ_JABBGG010000003.1"/>
</dbReference>
<dbReference type="EMBL" id="JABBGG010000003">
    <property type="protein sequence ID" value="NML60798.1"/>
    <property type="molecule type" value="Genomic_DNA"/>
</dbReference>
<organism evidence="2 3">
    <name type="scientific">Massilia polaris</name>
    <dbReference type="NCBI Taxonomy" id="2728846"/>
    <lineage>
        <taxon>Bacteria</taxon>
        <taxon>Pseudomonadati</taxon>
        <taxon>Pseudomonadota</taxon>
        <taxon>Betaproteobacteria</taxon>
        <taxon>Burkholderiales</taxon>
        <taxon>Oxalobacteraceae</taxon>
        <taxon>Telluria group</taxon>
        <taxon>Massilia</taxon>
    </lineage>
</organism>